<keyword evidence="5" id="KW-1003">Cell membrane</keyword>
<evidence type="ECO:0000313" key="21">
    <source>
        <dbReference type="Proteomes" id="UP001228113"/>
    </source>
</evidence>
<protein>
    <recommendedName>
        <fullName evidence="4">Ribonuclease G</fullName>
    </recommendedName>
</protein>
<dbReference type="RefSeq" id="WP_243331757.1">
    <property type="nucleotide sequence ID" value="NZ_AP027081.1"/>
</dbReference>
<evidence type="ECO:0000256" key="8">
    <source>
        <dbReference type="ARBA" id="ARBA00022552"/>
    </source>
</evidence>
<dbReference type="GO" id="GO:0019843">
    <property type="term" value="F:rRNA binding"/>
    <property type="evidence" value="ECO:0007669"/>
    <property type="project" value="UniProtKB-KW"/>
</dbReference>
<dbReference type="KEGG" id="msea:METESE_36530"/>
<sequence>MEVRRSLVVNATPLEMRIALLENGQLCELFIERTTQVSQVGDVYKGRVAKLLQGMQSAFVSIGGAKDGFLYLDEPETHRLPTEEAADEDEAAEGSDLPPAPVPLPPVKEGEEILVQVVKDPIGSKGPRLSRHISFPGRFLVLMPGIEHVGISRKITNPAERERLRNLIKAHAQPGEGFIVRTAAIGEKDEDLIGDVTYLRELWSDLQANCQSLPAPSLVWKDFRLLQKVLRDLFREEVASFWVDRDDTYREVVDFVSRLHPEWVGRIKHFTSDLPIFEAFAIEKEIEAARQPKVFLKHGGSIVINQTEALVSVDVNTGKFVGKKDLEETVFLANMEAIPEIVRQLRLRNLGGIVVIDFIDMMDPAHRESVMKRLQEELERDRNHARAVEISDFGLVEMTRKRTGPSLERLLTSACPHCEGSGRRLSAETVVLAVYREMARQGERLKGAQIRLTLHAELRAALQAETREGVNQLARALGAHVQWQERNDGPVHHIDIEVIPNR</sequence>
<dbReference type="GO" id="GO:0004540">
    <property type="term" value="F:RNA nuclease activity"/>
    <property type="evidence" value="ECO:0007669"/>
    <property type="project" value="InterPro"/>
</dbReference>
<evidence type="ECO:0000256" key="10">
    <source>
        <dbReference type="ARBA" id="ARBA00022722"/>
    </source>
</evidence>
<evidence type="ECO:0000256" key="18">
    <source>
        <dbReference type="SAM" id="MobiDB-lite"/>
    </source>
</evidence>
<feature type="region of interest" description="Disordered" evidence="18">
    <location>
        <begin position="81"/>
        <end position="104"/>
    </location>
</feature>
<keyword evidence="11" id="KW-0479">Metal-binding</keyword>
<evidence type="ECO:0000256" key="2">
    <source>
        <dbReference type="ARBA" id="ARBA00004496"/>
    </source>
</evidence>
<dbReference type="SUPFAM" id="SSF50249">
    <property type="entry name" value="Nucleic acid-binding proteins"/>
    <property type="match status" value="1"/>
</dbReference>
<evidence type="ECO:0000256" key="15">
    <source>
        <dbReference type="ARBA" id="ARBA00022842"/>
    </source>
</evidence>
<dbReference type="InterPro" id="IPR003029">
    <property type="entry name" value="S1_domain"/>
</dbReference>
<comment type="similarity">
    <text evidence="3">Belongs to the RNase E/G family. RNase G subfamily.</text>
</comment>
<keyword evidence="17" id="KW-0472">Membrane</keyword>
<organism evidence="20 21">
    <name type="scientific">Mesoterricola sediminis</name>
    <dbReference type="NCBI Taxonomy" id="2927980"/>
    <lineage>
        <taxon>Bacteria</taxon>
        <taxon>Pseudomonadati</taxon>
        <taxon>Acidobacteriota</taxon>
        <taxon>Holophagae</taxon>
        <taxon>Holophagales</taxon>
        <taxon>Holophagaceae</taxon>
        <taxon>Mesoterricola</taxon>
    </lineage>
</organism>
<dbReference type="PROSITE" id="PS50126">
    <property type="entry name" value="S1"/>
    <property type="match status" value="1"/>
</dbReference>
<dbReference type="GO" id="GO:0046872">
    <property type="term" value="F:metal ion binding"/>
    <property type="evidence" value="ECO:0007669"/>
    <property type="project" value="UniProtKB-KW"/>
</dbReference>
<evidence type="ECO:0000256" key="7">
    <source>
        <dbReference type="ARBA" id="ARBA00022519"/>
    </source>
</evidence>
<keyword evidence="13" id="KW-0255">Endonuclease</keyword>
<dbReference type="NCBIfam" id="TIGR00757">
    <property type="entry name" value="RNaseEG"/>
    <property type="match status" value="1"/>
</dbReference>
<evidence type="ECO:0000256" key="5">
    <source>
        <dbReference type="ARBA" id="ARBA00022475"/>
    </source>
</evidence>
<dbReference type="EMBL" id="AP027081">
    <property type="protein sequence ID" value="BDU78695.1"/>
    <property type="molecule type" value="Genomic_DNA"/>
</dbReference>
<keyword evidence="10" id="KW-0540">Nuclease</keyword>
<dbReference type="GO" id="GO:0016787">
    <property type="term" value="F:hydrolase activity"/>
    <property type="evidence" value="ECO:0007669"/>
    <property type="project" value="UniProtKB-KW"/>
</dbReference>
<dbReference type="Gene3D" id="2.40.50.140">
    <property type="entry name" value="Nucleic acid-binding proteins"/>
    <property type="match status" value="1"/>
</dbReference>
<evidence type="ECO:0000256" key="1">
    <source>
        <dbReference type="ARBA" id="ARBA00001946"/>
    </source>
</evidence>
<dbReference type="InterPro" id="IPR012340">
    <property type="entry name" value="NA-bd_OB-fold"/>
</dbReference>
<dbReference type="GO" id="GO:0008033">
    <property type="term" value="P:tRNA processing"/>
    <property type="evidence" value="ECO:0007669"/>
    <property type="project" value="UniProtKB-KW"/>
</dbReference>
<evidence type="ECO:0000256" key="6">
    <source>
        <dbReference type="ARBA" id="ARBA00022490"/>
    </source>
</evidence>
<dbReference type="GO" id="GO:0004519">
    <property type="term" value="F:endonuclease activity"/>
    <property type="evidence" value="ECO:0007669"/>
    <property type="project" value="UniProtKB-KW"/>
</dbReference>
<keyword evidence="16" id="KW-0694">RNA-binding</keyword>
<dbReference type="CDD" id="cd04453">
    <property type="entry name" value="S1_RNase_E"/>
    <property type="match status" value="1"/>
</dbReference>
<keyword evidence="21" id="KW-1185">Reference proteome</keyword>
<keyword evidence="14" id="KW-0378">Hydrolase</keyword>
<dbReference type="AlphaFoldDB" id="A0AA48KF47"/>
<reference evidence="20" key="1">
    <citation type="journal article" date="2023" name="Int. J. Syst. Evol. Microbiol.">
        <title>Mesoterricola silvestris gen. nov., sp. nov., Mesoterricola sediminis sp. nov., Geothrix oryzae sp. nov., Geothrix edaphica sp. nov., Geothrix rubra sp. nov., and Geothrix limicola sp. nov., six novel members of Acidobacteriota isolated from soils.</title>
        <authorList>
            <person name="Itoh H."/>
            <person name="Sugisawa Y."/>
            <person name="Mise K."/>
            <person name="Xu Z."/>
            <person name="Kuniyasu M."/>
            <person name="Ushijima N."/>
            <person name="Kawano K."/>
            <person name="Kobayashi E."/>
            <person name="Shiratori Y."/>
            <person name="Masuda Y."/>
            <person name="Senoo K."/>
        </authorList>
    </citation>
    <scope>NUCLEOTIDE SEQUENCE</scope>
    <source>
        <strain evidence="20">W786</strain>
    </source>
</reference>
<dbReference type="Gene3D" id="3.40.1260.20">
    <property type="entry name" value="Ribonuclease E, catalytic domain"/>
    <property type="match status" value="1"/>
</dbReference>
<keyword evidence="9" id="KW-0819">tRNA processing</keyword>
<dbReference type="InterPro" id="IPR004659">
    <property type="entry name" value="RNase_E/G"/>
</dbReference>
<evidence type="ECO:0000256" key="12">
    <source>
        <dbReference type="ARBA" id="ARBA00022730"/>
    </source>
</evidence>
<proteinExistence type="inferred from homology"/>
<evidence type="ECO:0000313" key="20">
    <source>
        <dbReference type="EMBL" id="BDU78695.1"/>
    </source>
</evidence>
<keyword evidence="7" id="KW-0997">Cell inner membrane</keyword>
<dbReference type="Pfam" id="PF10150">
    <property type="entry name" value="RNase_E_G"/>
    <property type="match status" value="1"/>
</dbReference>
<comment type="cofactor">
    <cofactor evidence="1">
        <name>Mg(2+)</name>
        <dbReference type="ChEBI" id="CHEBI:18420"/>
    </cofactor>
</comment>
<dbReference type="InterPro" id="IPR048583">
    <property type="entry name" value="RNase_E_G_thioredoxin-like"/>
</dbReference>
<name>A0AA48KF47_9BACT</name>
<gene>
    <name evidence="20" type="primary">cafA</name>
    <name evidence="20" type="ORF">METESE_36530</name>
</gene>
<dbReference type="PANTHER" id="PTHR30001:SF1">
    <property type="entry name" value="RIBONUCLEASE E_G-LIKE PROTEIN, CHLOROPLASTIC"/>
    <property type="match status" value="1"/>
</dbReference>
<evidence type="ECO:0000256" key="11">
    <source>
        <dbReference type="ARBA" id="ARBA00022723"/>
    </source>
</evidence>
<feature type="domain" description="S1 motif" evidence="19">
    <location>
        <begin position="41"/>
        <end position="132"/>
    </location>
</feature>
<keyword evidence="6" id="KW-0963">Cytoplasm</keyword>
<feature type="compositionally biased region" description="Acidic residues" evidence="18">
    <location>
        <begin position="84"/>
        <end position="93"/>
    </location>
</feature>
<keyword evidence="8" id="KW-0698">rRNA processing</keyword>
<evidence type="ECO:0000256" key="16">
    <source>
        <dbReference type="ARBA" id="ARBA00022884"/>
    </source>
</evidence>
<evidence type="ECO:0000256" key="14">
    <source>
        <dbReference type="ARBA" id="ARBA00022801"/>
    </source>
</evidence>
<dbReference type="GO" id="GO:0006364">
    <property type="term" value="P:rRNA processing"/>
    <property type="evidence" value="ECO:0007669"/>
    <property type="project" value="UniProtKB-KW"/>
</dbReference>
<evidence type="ECO:0000256" key="13">
    <source>
        <dbReference type="ARBA" id="ARBA00022759"/>
    </source>
</evidence>
<dbReference type="GO" id="GO:0005737">
    <property type="term" value="C:cytoplasm"/>
    <property type="evidence" value="ECO:0007669"/>
    <property type="project" value="UniProtKB-SubCell"/>
</dbReference>
<dbReference type="InterPro" id="IPR019307">
    <property type="entry name" value="RNA-bd_AU-1/RNase_E/G"/>
</dbReference>
<comment type="subcellular location">
    <subcellularLocation>
        <location evidence="2">Cytoplasm</location>
    </subcellularLocation>
</comment>
<evidence type="ECO:0000256" key="9">
    <source>
        <dbReference type="ARBA" id="ARBA00022694"/>
    </source>
</evidence>
<keyword evidence="12" id="KW-0699">rRNA-binding</keyword>
<evidence type="ECO:0000256" key="4">
    <source>
        <dbReference type="ARBA" id="ARBA00017719"/>
    </source>
</evidence>
<evidence type="ECO:0000259" key="19">
    <source>
        <dbReference type="PROSITE" id="PS50126"/>
    </source>
</evidence>
<keyword evidence="15" id="KW-0460">Magnesium</keyword>
<accession>A0AA48KF47</accession>
<dbReference type="Proteomes" id="UP001228113">
    <property type="component" value="Chromosome"/>
</dbReference>
<dbReference type="Pfam" id="PF20833">
    <property type="entry name" value="RNase_E_G_Thio"/>
    <property type="match status" value="1"/>
</dbReference>
<evidence type="ECO:0000256" key="3">
    <source>
        <dbReference type="ARBA" id="ARBA00005663"/>
    </source>
</evidence>
<dbReference type="SMART" id="SM00316">
    <property type="entry name" value="S1"/>
    <property type="match status" value="1"/>
</dbReference>
<dbReference type="PANTHER" id="PTHR30001">
    <property type="entry name" value="RIBONUCLEASE"/>
    <property type="match status" value="1"/>
</dbReference>
<evidence type="ECO:0000256" key="17">
    <source>
        <dbReference type="ARBA" id="ARBA00023136"/>
    </source>
</evidence>